<keyword evidence="1" id="KW-0732">Signal</keyword>
<sequence>MIKIKIILAVLIIFSSACVFTSCSDDDEVIIKATLELETSETIVPYTTGSFTIGVSANNEYTVTVDETGTDWLTYEIIESGDSLKVSYIQNDSTLVRKSRLIIINDDVMRFLYVEQDGFPSSSVTKVDLNYTVTTGGGYTILSVPDEDCDQIPIGSTIVFECGESGSISFLDASYAEFAGGVPVDGTFSFVWTQEIANITAGSGITTGVLRDGFEISGAYALYSKTSLEYTITSGGGYTIFSVTAEECEKIPVGATVNFSCPSDDGSISLLDATYTQYAGGSPVNGKFSFGWTNEIATITAEGGISTGVIRDGFDISSLFFIDMNTDLEYSIVESGGYTIFSVSLEECAKIPIGATVVLECPSDAGTISLLDATYTEYAGGSPVNGEFSFIWTKEIATITAASGITTGILRDGFDVSGMHCHN</sequence>
<feature type="signal peptide" evidence="1">
    <location>
        <begin position="1"/>
        <end position="21"/>
    </location>
</feature>
<feature type="chain" id="PRO_5019532219" description="BACON domain-containing protein" evidence="1">
    <location>
        <begin position="22"/>
        <end position="423"/>
    </location>
</feature>
<comment type="caution">
    <text evidence="2">The sequence shown here is derived from an EMBL/GenBank/DDBJ whole genome shotgun (WGS) entry which is preliminary data.</text>
</comment>
<name>A0A419W624_9BACT</name>
<dbReference type="AlphaFoldDB" id="A0A419W624"/>
<proteinExistence type="predicted"/>
<dbReference type="EMBL" id="RAPN01000001">
    <property type="protein sequence ID" value="RKD90894.1"/>
    <property type="molecule type" value="Genomic_DNA"/>
</dbReference>
<evidence type="ECO:0000256" key="1">
    <source>
        <dbReference type="SAM" id="SignalP"/>
    </source>
</evidence>
<keyword evidence="3" id="KW-1185">Reference proteome</keyword>
<evidence type="ECO:0008006" key="4">
    <source>
        <dbReference type="Google" id="ProtNLM"/>
    </source>
</evidence>
<reference evidence="2 3" key="1">
    <citation type="submission" date="2018-09" db="EMBL/GenBank/DDBJ databases">
        <title>Genomic Encyclopedia of Archaeal and Bacterial Type Strains, Phase II (KMG-II): from individual species to whole genera.</title>
        <authorList>
            <person name="Goeker M."/>
        </authorList>
    </citation>
    <scope>NUCLEOTIDE SEQUENCE [LARGE SCALE GENOMIC DNA]</scope>
    <source>
        <strain evidence="2 3">DSM 27148</strain>
    </source>
</reference>
<evidence type="ECO:0000313" key="3">
    <source>
        <dbReference type="Proteomes" id="UP000283387"/>
    </source>
</evidence>
<dbReference type="RefSeq" id="WP_120272254.1">
    <property type="nucleotide sequence ID" value="NZ_RAPN01000001.1"/>
</dbReference>
<dbReference type="PROSITE" id="PS51257">
    <property type="entry name" value="PROKAR_LIPOPROTEIN"/>
    <property type="match status" value="1"/>
</dbReference>
<organism evidence="2 3">
    <name type="scientific">Mangrovibacterium diazotrophicum</name>
    <dbReference type="NCBI Taxonomy" id="1261403"/>
    <lineage>
        <taxon>Bacteria</taxon>
        <taxon>Pseudomonadati</taxon>
        <taxon>Bacteroidota</taxon>
        <taxon>Bacteroidia</taxon>
        <taxon>Marinilabiliales</taxon>
        <taxon>Prolixibacteraceae</taxon>
        <taxon>Mangrovibacterium</taxon>
    </lineage>
</organism>
<dbReference type="Proteomes" id="UP000283387">
    <property type="component" value="Unassembled WGS sequence"/>
</dbReference>
<protein>
    <recommendedName>
        <fullName evidence="4">BACON domain-containing protein</fullName>
    </recommendedName>
</protein>
<accession>A0A419W624</accession>
<dbReference type="InterPro" id="IPR013783">
    <property type="entry name" value="Ig-like_fold"/>
</dbReference>
<dbReference type="Gene3D" id="2.60.40.10">
    <property type="entry name" value="Immunoglobulins"/>
    <property type="match status" value="1"/>
</dbReference>
<evidence type="ECO:0000313" key="2">
    <source>
        <dbReference type="EMBL" id="RKD90894.1"/>
    </source>
</evidence>
<gene>
    <name evidence="2" type="ORF">BC643_1239</name>
</gene>